<dbReference type="InterPro" id="IPR051049">
    <property type="entry name" value="Dienelactone_hydrolase-like"/>
</dbReference>
<evidence type="ECO:0000313" key="2">
    <source>
        <dbReference type="EMBL" id="MQY12180.1"/>
    </source>
</evidence>
<dbReference type="Gene3D" id="1.20.120.450">
    <property type="entry name" value="dinb family like domain"/>
    <property type="match status" value="1"/>
</dbReference>
<feature type="domain" description="Dienelactone hydrolase" evidence="1">
    <location>
        <begin position="4"/>
        <end position="189"/>
    </location>
</feature>
<dbReference type="PANTHER" id="PTHR46623:SF6">
    <property type="entry name" value="ALPHA_BETA-HYDROLASES SUPERFAMILY PROTEIN"/>
    <property type="match status" value="1"/>
</dbReference>
<dbReference type="InterPro" id="IPR034660">
    <property type="entry name" value="DinB/YfiT-like"/>
</dbReference>
<comment type="caution">
    <text evidence="2">The sequence shown here is derived from an EMBL/GenBank/DDBJ whole genome shotgun (WGS) entry which is preliminary data.</text>
</comment>
<dbReference type="Pfam" id="PF01738">
    <property type="entry name" value="DLH"/>
    <property type="match status" value="1"/>
</dbReference>
<name>A0A7K0CFD1_9ACTN</name>
<dbReference type="SUPFAM" id="SSF109854">
    <property type="entry name" value="DinB/YfiT-like putative metalloenzymes"/>
    <property type="match status" value="1"/>
</dbReference>
<dbReference type="Pfam" id="PF04978">
    <property type="entry name" value="MST"/>
    <property type="match status" value="1"/>
</dbReference>
<reference evidence="2 3" key="1">
    <citation type="submission" date="2019-10" db="EMBL/GenBank/DDBJ databases">
        <title>Streptomyces smaragdinus sp. nov. and Streptomyces fabii sp. nov., isolated from the gut of fungus growing-termite Macrotermes natalensis.</title>
        <authorList>
            <person name="Schwitalla J."/>
            <person name="Benndorf R."/>
            <person name="Martin K."/>
            <person name="De Beer W."/>
            <person name="Kaster A.-K."/>
            <person name="Vollmers J."/>
            <person name="Poulsen M."/>
            <person name="Beemelmanns C."/>
        </authorList>
    </citation>
    <scope>NUCLEOTIDE SEQUENCE [LARGE SCALE GENOMIC DNA]</scope>
    <source>
        <strain evidence="2 3">RB5</strain>
    </source>
</reference>
<dbReference type="InterPro" id="IPR007061">
    <property type="entry name" value="MST-like"/>
</dbReference>
<dbReference type="SUPFAM" id="SSF53474">
    <property type="entry name" value="alpha/beta-Hydrolases"/>
    <property type="match status" value="1"/>
</dbReference>
<evidence type="ECO:0000259" key="1">
    <source>
        <dbReference type="Pfam" id="PF01738"/>
    </source>
</evidence>
<dbReference type="Proteomes" id="UP000466345">
    <property type="component" value="Unassembled WGS sequence"/>
</dbReference>
<keyword evidence="3" id="KW-1185">Reference proteome</keyword>
<gene>
    <name evidence="2" type="ORF">SRB5_23100</name>
</gene>
<dbReference type="GO" id="GO:0016787">
    <property type="term" value="F:hydrolase activity"/>
    <property type="evidence" value="ECO:0007669"/>
    <property type="project" value="InterPro"/>
</dbReference>
<dbReference type="AlphaFoldDB" id="A0A7K0CFD1"/>
<dbReference type="Gene3D" id="3.40.50.1820">
    <property type="entry name" value="alpha/beta hydrolase"/>
    <property type="match status" value="1"/>
</dbReference>
<accession>A0A7K0CFD1</accession>
<dbReference type="InterPro" id="IPR002925">
    <property type="entry name" value="Dienelactn_hydro"/>
</dbReference>
<sequence>MAEIVLFHHACGLTPGIVAFADGLRAAGHTVHTPDLYEGRTFGTLEEGVAHAGEIGFGELRERGVRAAEGLRPEVVYAGFSIGAMPAQRLAQTRAGARGALLFDACVPVTEFSAAWPAGVPVQVHAMDADPFFTEDGDIDAARALVAGTGEAELFLYPGERHIFADSSLDSYDKAAAELLGERVRAFLADEERMAQVDEHGRPEPPVAAGETATLLGFLDFQRATFAWKCADLDAAGLDVSVAASSMTLGGMLKHLAYVEDHWFTRMLADAPYPAPWDTVDWAADADWDWHSAAGDTPGELRALWDASVARSRDRVAEALRDGGPGQPARRGWRDGRSPSLRWILCHMIEEYARHNGHADLVRESVDGRTGE</sequence>
<organism evidence="2 3">
    <name type="scientific">Streptomyces smaragdinus</name>
    <dbReference type="NCBI Taxonomy" id="2585196"/>
    <lineage>
        <taxon>Bacteria</taxon>
        <taxon>Bacillati</taxon>
        <taxon>Actinomycetota</taxon>
        <taxon>Actinomycetes</taxon>
        <taxon>Kitasatosporales</taxon>
        <taxon>Streptomycetaceae</taxon>
        <taxon>Streptomyces</taxon>
    </lineage>
</organism>
<protein>
    <recommendedName>
        <fullName evidence="1">Dienelactone hydrolase domain-containing protein</fullName>
    </recommendedName>
</protein>
<dbReference type="EMBL" id="WEGJ01000005">
    <property type="protein sequence ID" value="MQY12180.1"/>
    <property type="molecule type" value="Genomic_DNA"/>
</dbReference>
<proteinExistence type="predicted"/>
<dbReference type="PANTHER" id="PTHR46623">
    <property type="entry name" value="CARBOXYMETHYLENEBUTENOLIDASE-RELATED"/>
    <property type="match status" value="1"/>
</dbReference>
<dbReference type="InterPro" id="IPR029058">
    <property type="entry name" value="AB_hydrolase_fold"/>
</dbReference>
<evidence type="ECO:0000313" key="3">
    <source>
        <dbReference type="Proteomes" id="UP000466345"/>
    </source>
</evidence>